<evidence type="ECO:0000256" key="1">
    <source>
        <dbReference type="ARBA" id="ARBA00004127"/>
    </source>
</evidence>
<evidence type="ECO:0000256" key="2">
    <source>
        <dbReference type="ARBA" id="ARBA00022692"/>
    </source>
</evidence>
<dbReference type="GO" id="GO:0030026">
    <property type="term" value="P:intracellular manganese ion homeostasis"/>
    <property type="evidence" value="ECO:0007669"/>
    <property type="project" value="InterPro"/>
</dbReference>
<dbReference type="Proteomes" id="UP000008305">
    <property type="component" value="Chromosome"/>
</dbReference>
<sequence length="246" mass="28050">MTSQNHFYSRTPEQHVRMVRDKHGVCKGEPYTTSKGLFYHLAGDALSSGVFLFFIRTLFFLTPLAHSFQTKLLISLGIGWAFYQGAFKAKEAWSYMELSHRSMFQEKEEIERHFDQEKEELRVIFSNQGFKGPLLEDMIEYVCSDTTLLLDIMIREELHICKEAFPHPLTQGGVRMLGNLLGLMLFLPFTLCASYSLAGFFSTLLIVVLSIFKAKILENSAIVDSVWSAGIFLTAISIICSFIKFL</sequence>
<reference evidence="6 7" key="1">
    <citation type="journal article" date="2011" name="J. Bacteriol.">
        <title>Genome sequence of the obligate intracellular animal pathogen Chlamydia pecorum E58.</title>
        <authorList>
            <person name="Mojica S."/>
            <person name="Huot Creasy H."/>
            <person name="Daugherty S."/>
            <person name="Read T.D."/>
            <person name="Kim T."/>
            <person name="Kaltenboeck B."/>
            <person name="Bavoil P."/>
            <person name="Myers G.S."/>
        </authorList>
    </citation>
    <scope>NUCLEOTIDE SEQUENCE [LARGE SCALE GENOMIC DNA]</scope>
    <source>
        <strain evidence="6 7">E58</strain>
    </source>
</reference>
<dbReference type="GO" id="GO:0012505">
    <property type="term" value="C:endomembrane system"/>
    <property type="evidence" value="ECO:0007669"/>
    <property type="project" value="UniProtKB-SubCell"/>
</dbReference>
<name>A0AA34WHQ6_CHLPE</name>
<dbReference type="GO" id="GO:0005384">
    <property type="term" value="F:manganese ion transmembrane transporter activity"/>
    <property type="evidence" value="ECO:0007669"/>
    <property type="project" value="InterPro"/>
</dbReference>
<protein>
    <recommendedName>
        <fullName evidence="8">VIT family protein</fullName>
    </recommendedName>
</protein>
<dbReference type="KEGG" id="cpm:G5S_0172"/>
<keyword evidence="2 5" id="KW-0812">Transmembrane</keyword>
<dbReference type="AlphaFoldDB" id="A0AA34WHQ6"/>
<dbReference type="Pfam" id="PF01988">
    <property type="entry name" value="VIT1"/>
    <property type="match status" value="1"/>
</dbReference>
<evidence type="ECO:0000256" key="5">
    <source>
        <dbReference type="SAM" id="Phobius"/>
    </source>
</evidence>
<organism evidence="6 7">
    <name type="scientific">Chlamydia pecorum (strain ATCC VR-628 / DSM 29919 / E58)</name>
    <name type="common">Chlamydophila pecorum</name>
    <dbReference type="NCBI Taxonomy" id="331635"/>
    <lineage>
        <taxon>Bacteria</taxon>
        <taxon>Pseudomonadati</taxon>
        <taxon>Chlamydiota</taxon>
        <taxon>Chlamydiia</taxon>
        <taxon>Chlamydiales</taxon>
        <taxon>Chlamydiaceae</taxon>
        <taxon>Chlamydia/Chlamydophila group</taxon>
        <taxon>Chlamydia</taxon>
    </lineage>
</organism>
<accession>A0AA34WHQ6</accession>
<evidence type="ECO:0000256" key="4">
    <source>
        <dbReference type="ARBA" id="ARBA00023136"/>
    </source>
</evidence>
<keyword evidence="4 5" id="KW-0472">Membrane</keyword>
<feature type="transmembrane region" description="Helical" evidence="5">
    <location>
        <begin position="185"/>
        <end position="214"/>
    </location>
</feature>
<dbReference type="RefSeq" id="WP_013712268.1">
    <property type="nucleotide sequence ID" value="NC_015408.1"/>
</dbReference>
<comment type="subcellular location">
    <subcellularLocation>
        <location evidence="1">Endomembrane system</location>
        <topology evidence="1">Multi-pass membrane protein</topology>
    </subcellularLocation>
</comment>
<dbReference type="InterPro" id="IPR008217">
    <property type="entry name" value="Ccc1_fam"/>
</dbReference>
<gene>
    <name evidence="6" type="ordered locus">G5S_0172</name>
</gene>
<feature type="transmembrane region" description="Helical" evidence="5">
    <location>
        <begin position="37"/>
        <end position="61"/>
    </location>
</feature>
<evidence type="ECO:0000313" key="7">
    <source>
        <dbReference type="Proteomes" id="UP000008305"/>
    </source>
</evidence>
<proteinExistence type="predicted"/>
<keyword evidence="3 5" id="KW-1133">Transmembrane helix</keyword>
<keyword evidence="7" id="KW-1185">Reference proteome</keyword>
<dbReference type="EMBL" id="CP002608">
    <property type="protein sequence ID" value="AEB41190.1"/>
    <property type="molecule type" value="Genomic_DNA"/>
</dbReference>
<evidence type="ECO:0000256" key="3">
    <source>
        <dbReference type="ARBA" id="ARBA00022989"/>
    </source>
</evidence>
<evidence type="ECO:0000313" key="6">
    <source>
        <dbReference type="EMBL" id="AEB41190.1"/>
    </source>
</evidence>
<evidence type="ECO:0008006" key="8">
    <source>
        <dbReference type="Google" id="ProtNLM"/>
    </source>
</evidence>
<feature type="transmembrane region" description="Helical" evidence="5">
    <location>
        <begin position="226"/>
        <end position="245"/>
    </location>
</feature>